<feature type="compositionally biased region" description="Polar residues" evidence="1">
    <location>
        <begin position="55"/>
        <end position="66"/>
    </location>
</feature>
<feature type="non-terminal residue" evidence="2">
    <location>
        <position position="671"/>
    </location>
</feature>
<proteinExistence type="predicted"/>
<dbReference type="AlphaFoldDB" id="A0AAW0AN67"/>
<protein>
    <recommendedName>
        <fullName evidence="4">Transposase</fullName>
    </recommendedName>
</protein>
<feature type="region of interest" description="Disordered" evidence="1">
    <location>
        <begin position="649"/>
        <end position="671"/>
    </location>
</feature>
<feature type="region of interest" description="Disordered" evidence="1">
    <location>
        <begin position="1"/>
        <end position="32"/>
    </location>
</feature>
<keyword evidence="3" id="KW-1185">Reference proteome</keyword>
<dbReference type="PANTHER" id="PTHR35871:SF1">
    <property type="entry name" value="CXC1-LIKE CYSTEINE CLUSTER ASSOCIATED WITH KDZ TRANSPOSASES DOMAIN-CONTAINING PROTEIN"/>
    <property type="match status" value="1"/>
</dbReference>
<sequence>LHPGPSSDCESDADPGEESDLNIEEEDDIPHPQTAADLKTWLDISSERLGAIHTSAGSSHRGNYHSSKIGKEPSKRSQQLSRKKERERREREKKEDARRKVKSTSITDFFGSSRRSVTASPALPETVELSDSSDSDSDESNGMEVDEVQAVDEETETDSPDFIIEDNTYDNPPPNAPSIHPAPETLPRTPPGSSTAPPNPPRPASVPNPVHFSNDNHGFIMPERAEHRKLPSPVPAKESVDAAIKNMQDLLHPRRAKGRGHSKTNLDLVTSARMESMIRFLRLYKAAGYQGWTVHSETVATASGKCGSKTWMARRIREWTIKFCDDKKNIPKHSHGRWNSSMLSDEDLAGDIHMHLQSLGKWVTAKDIARYVATPDFQARLRIKRQITVRTAQRWMKRMGYRWKREPKGMYSDGHERADVVHYRQNVFLPRWRELEARTRWWNSTHSDAHIEFDAQMRAFHSSALDSRVVVIWRHDESTFYAHDRRDLRWVHKSETAKIKAKGEGASLMVGDFMSPEYGFMKSKHQDPTTGEFKTARNILKPGKKRDGYQTTQDIIDQSTRAMDILDEDYANKKHALAYDNATIHTARAPDALSASKMTSKPSENFNKVKRDDGTTYLVRMRDAVFRDGSAQSLYLPNGQFKGMKTIIQERRAKGHDLPDPDSIDPCTRKK</sequence>
<evidence type="ECO:0000256" key="1">
    <source>
        <dbReference type="SAM" id="MobiDB-lite"/>
    </source>
</evidence>
<feature type="compositionally biased region" description="Acidic residues" evidence="1">
    <location>
        <begin position="131"/>
        <end position="168"/>
    </location>
</feature>
<evidence type="ECO:0000313" key="3">
    <source>
        <dbReference type="Proteomes" id="UP001362999"/>
    </source>
</evidence>
<comment type="caution">
    <text evidence="2">The sequence shown here is derived from an EMBL/GenBank/DDBJ whole genome shotgun (WGS) entry which is preliminary data.</text>
</comment>
<feature type="compositionally biased region" description="Basic and acidic residues" evidence="1">
    <location>
        <begin position="82"/>
        <end position="98"/>
    </location>
</feature>
<evidence type="ECO:0000313" key="2">
    <source>
        <dbReference type="EMBL" id="KAK7014171.1"/>
    </source>
</evidence>
<feature type="region of interest" description="Disordered" evidence="1">
    <location>
        <begin position="52"/>
        <end position="218"/>
    </location>
</feature>
<name>A0AAW0AN67_9AGAR</name>
<feature type="compositionally biased region" description="Acidic residues" evidence="1">
    <location>
        <begin position="9"/>
        <end position="28"/>
    </location>
</feature>
<gene>
    <name evidence="2" type="ORF">R3P38DRAFT_2457219</name>
</gene>
<dbReference type="PANTHER" id="PTHR35871">
    <property type="entry name" value="EXPRESSED PROTEIN"/>
    <property type="match status" value="1"/>
</dbReference>
<feature type="compositionally biased region" description="Basic and acidic residues" evidence="1">
    <location>
        <begin position="649"/>
        <end position="659"/>
    </location>
</feature>
<feature type="non-terminal residue" evidence="2">
    <location>
        <position position="1"/>
    </location>
</feature>
<feature type="compositionally biased region" description="Pro residues" evidence="1">
    <location>
        <begin position="197"/>
        <end position="206"/>
    </location>
</feature>
<dbReference type="Proteomes" id="UP001362999">
    <property type="component" value="Unassembled WGS sequence"/>
</dbReference>
<dbReference type="EMBL" id="JAWWNJ010000057">
    <property type="protein sequence ID" value="KAK7014171.1"/>
    <property type="molecule type" value="Genomic_DNA"/>
</dbReference>
<reference evidence="2 3" key="1">
    <citation type="journal article" date="2024" name="J Genomics">
        <title>Draft genome sequencing and assembly of Favolaschia claudopus CIRM-BRFM 2984 isolated from oak limbs.</title>
        <authorList>
            <person name="Navarro D."/>
            <person name="Drula E."/>
            <person name="Chaduli D."/>
            <person name="Cazenave R."/>
            <person name="Ahrendt S."/>
            <person name="Wang J."/>
            <person name="Lipzen A."/>
            <person name="Daum C."/>
            <person name="Barry K."/>
            <person name="Grigoriev I.V."/>
            <person name="Favel A."/>
            <person name="Rosso M.N."/>
            <person name="Martin F."/>
        </authorList>
    </citation>
    <scope>NUCLEOTIDE SEQUENCE [LARGE SCALE GENOMIC DNA]</scope>
    <source>
        <strain evidence="2 3">CIRM-BRFM 2984</strain>
    </source>
</reference>
<organism evidence="2 3">
    <name type="scientific">Favolaschia claudopus</name>
    <dbReference type="NCBI Taxonomy" id="2862362"/>
    <lineage>
        <taxon>Eukaryota</taxon>
        <taxon>Fungi</taxon>
        <taxon>Dikarya</taxon>
        <taxon>Basidiomycota</taxon>
        <taxon>Agaricomycotina</taxon>
        <taxon>Agaricomycetes</taxon>
        <taxon>Agaricomycetidae</taxon>
        <taxon>Agaricales</taxon>
        <taxon>Marasmiineae</taxon>
        <taxon>Mycenaceae</taxon>
        <taxon>Favolaschia</taxon>
    </lineage>
</organism>
<evidence type="ECO:0008006" key="4">
    <source>
        <dbReference type="Google" id="ProtNLM"/>
    </source>
</evidence>
<accession>A0AAW0AN67</accession>